<dbReference type="Pfam" id="PF01339">
    <property type="entry name" value="CheB_methylest"/>
    <property type="match status" value="1"/>
</dbReference>
<comment type="catalytic activity">
    <reaction evidence="3">
        <text>[protein]-L-glutamate 5-O-methyl ester + H2O = L-glutamyl-[protein] + methanol + H(+)</text>
        <dbReference type="Rhea" id="RHEA:23236"/>
        <dbReference type="Rhea" id="RHEA-COMP:10208"/>
        <dbReference type="Rhea" id="RHEA-COMP:10311"/>
        <dbReference type="ChEBI" id="CHEBI:15377"/>
        <dbReference type="ChEBI" id="CHEBI:15378"/>
        <dbReference type="ChEBI" id="CHEBI:17790"/>
        <dbReference type="ChEBI" id="CHEBI:29973"/>
        <dbReference type="ChEBI" id="CHEBI:82795"/>
        <dbReference type="EC" id="3.1.1.61"/>
    </reaction>
</comment>
<dbReference type="GO" id="GO:0006935">
    <property type="term" value="P:chemotaxis"/>
    <property type="evidence" value="ECO:0007669"/>
    <property type="project" value="UniProtKB-UniRule"/>
</dbReference>
<dbReference type="AlphaFoldDB" id="A0A423J2X5"/>
<accession>A0A423J2X5</accession>
<name>A0A423J2X5_9PSED</name>
<dbReference type="EC" id="3.1.1.61" evidence="2"/>
<proteinExistence type="predicted"/>
<evidence type="ECO:0000259" key="5">
    <source>
        <dbReference type="PROSITE" id="PS50122"/>
    </source>
</evidence>
<dbReference type="EMBL" id="MOBO01000035">
    <property type="protein sequence ID" value="RON32055.1"/>
    <property type="molecule type" value="Genomic_DNA"/>
</dbReference>
<dbReference type="PROSITE" id="PS50122">
    <property type="entry name" value="CHEB"/>
    <property type="match status" value="1"/>
</dbReference>
<evidence type="ECO:0000313" key="6">
    <source>
        <dbReference type="EMBL" id="RON32055.1"/>
    </source>
</evidence>
<keyword evidence="4" id="KW-0145">Chemotaxis</keyword>
<dbReference type="GO" id="GO:0005737">
    <property type="term" value="C:cytoplasm"/>
    <property type="evidence" value="ECO:0007669"/>
    <property type="project" value="InterPro"/>
</dbReference>
<evidence type="ECO:0000313" key="7">
    <source>
        <dbReference type="Proteomes" id="UP000286351"/>
    </source>
</evidence>
<dbReference type="Gene3D" id="3.40.50.180">
    <property type="entry name" value="Methylesterase CheB, C-terminal domain"/>
    <property type="match status" value="1"/>
</dbReference>
<feature type="active site" evidence="4">
    <location>
        <position position="59"/>
    </location>
</feature>
<keyword evidence="1 4" id="KW-0378">Hydrolase</keyword>
<dbReference type="PANTHER" id="PTHR42872:SF6">
    <property type="entry name" value="PROTEIN-GLUTAMATE METHYLESTERASE_PROTEIN-GLUTAMINE GLUTAMINASE"/>
    <property type="match status" value="1"/>
</dbReference>
<dbReference type="GO" id="GO:0000156">
    <property type="term" value="F:phosphorelay response regulator activity"/>
    <property type="evidence" value="ECO:0007669"/>
    <property type="project" value="InterPro"/>
</dbReference>
<dbReference type="InterPro" id="IPR000673">
    <property type="entry name" value="Sig_transdc_resp-reg_Me-estase"/>
</dbReference>
<dbReference type="CDD" id="cd16434">
    <property type="entry name" value="CheB-CheR_fusion"/>
    <property type="match status" value="1"/>
</dbReference>
<feature type="active site" evidence="4">
    <location>
        <position position="32"/>
    </location>
</feature>
<evidence type="ECO:0000256" key="1">
    <source>
        <dbReference type="ARBA" id="ARBA00022801"/>
    </source>
</evidence>
<comment type="caution">
    <text evidence="6">The sequence shown here is derived from an EMBL/GenBank/DDBJ whole genome shotgun (WGS) entry which is preliminary data.</text>
</comment>
<feature type="domain" description="CheB-type methylesterase" evidence="5">
    <location>
        <begin position="18"/>
        <end position="204"/>
    </location>
</feature>
<evidence type="ECO:0000256" key="4">
    <source>
        <dbReference type="PROSITE-ProRule" id="PRU00050"/>
    </source>
</evidence>
<dbReference type="GO" id="GO:0008984">
    <property type="term" value="F:protein-glutamate methylesterase activity"/>
    <property type="evidence" value="ECO:0007669"/>
    <property type="project" value="UniProtKB-EC"/>
</dbReference>
<dbReference type="PANTHER" id="PTHR42872">
    <property type="entry name" value="PROTEIN-GLUTAMATE METHYLESTERASE/PROTEIN-GLUTAMINE GLUTAMINASE"/>
    <property type="match status" value="1"/>
</dbReference>
<feature type="active site" evidence="4">
    <location>
        <position position="151"/>
    </location>
</feature>
<gene>
    <name evidence="6" type="ORF">BK664_28830</name>
</gene>
<evidence type="ECO:0000256" key="3">
    <source>
        <dbReference type="ARBA" id="ARBA00048267"/>
    </source>
</evidence>
<dbReference type="SUPFAM" id="SSF52738">
    <property type="entry name" value="Methylesterase CheB, C-terminal domain"/>
    <property type="match status" value="1"/>
</dbReference>
<protein>
    <recommendedName>
        <fullName evidence="2">protein-glutamate methylesterase</fullName>
        <ecNumber evidence="2">3.1.1.61</ecNumber>
    </recommendedName>
</protein>
<reference evidence="6 7" key="1">
    <citation type="submission" date="2016-10" db="EMBL/GenBank/DDBJ databases">
        <title>Comparative genome analysis of multiple Pseudomonas spp. focuses on biocontrol and plant growth promoting traits.</title>
        <authorList>
            <person name="Tao X.-Y."/>
            <person name="Taylor C.G."/>
        </authorList>
    </citation>
    <scope>NUCLEOTIDE SEQUENCE [LARGE SCALE GENOMIC DNA]</scope>
    <source>
        <strain evidence="6 7">38D4</strain>
    </source>
</reference>
<dbReference type="Proteomes" id="UP000286351">
    <property type="component" value="Unassembled WGS sequence"/>
</dbReference>
<sequence length="310" mass="33801">MTTTPKHSAPAPERKALPPSTLDFAVVGIGASAGGLQAIKLFFENMPQDNGMAFVIILHLSPDHQSIADKIIQESTQMPVLQVTQTVAIEKNRVYVILPAQRLTMNDGFLEVSATDPREGRHASIDLFFRNLADVHRERAFCLVLSGTGSDGAVGLSRIKEQGGITLVQAPEDAEFDGMPCAAIETHMVDLVLPVVEMPQKLLELWRNSREICLPTANDPELQTIAAVSERDAALAGQMLRDNLPRPLSTPLQRRTVMLTGVPVMKLLANSPAIGAVDAYKYLGNPLMTDPCLHLDVQAIAEYLFMRMEG</sequence>
<dbReference type="InterPro" id="IPR035909">
    <property type="entry name" value="CheB_C"/>
</dbReference>
<organism evidence="6 7">
    <name type="scientific">Pseudomonas brassicacearum</name>
    <dbReference type="NCBI Taxonomy" id="930166"/>
    <lineage>
        <taxon>Bacteria</taxon>
        <taxon>Pseudomonadati</taxon>
        <taxon>Pseudomonadota</taxon>
        <taxon>Gammaproteobacteria</taxon>
        <taxon>Pseudomonadales</taxon>
        <taxon>Pseudomonadaceae</taxon>
        <taxon>Pseudomonas</taxon>
    </lineage>
</organism>
<evidence type="ECO:0000256" key="2">
    <source>
        <dbReference type="ARBA" id="ARBA00039140"/>
    </source>
</evidence>